<dbReference type="AlphaFoldDB" id="A0A512DIZ4"/>
<gene>
    <name evidence="2" type="ORF">SAE02_06010</name>
</gene>
<sequence length="80" mass="8772">MALYLQSRSSDMFQTDIHPAAQFGGGIFLDHATCLVAGATAVVEPRRNYRRPIWSGHAALAARLRTSGEYLSDVCLVMMT</sequence>
<proteinExistence type="predicted"/>
<organism evidence="2 3">
    <name type="scientific">Skermanella aerolata</name>
    <dbReference type="NCBI Taxonomy" id="393310"/>
    <lineage>
        <taxon>Bacteria</taxon>
        <taxon>Pseudomonadati</taxon>
        <taxon>Pseudomonadota</taxon>
        <taxon>Alphaproteobacteria</taxon>
        <taxon>Rhodospirillales</taxon>
        <taxon>Azospirillaceae</taxon>
        <taxon>Skermanella</taxon>
    </lineage>
</organism>
<dbReference type="EMBL" id="BJYZ01000002">
    <property type="protein sequence ID" value="GEO36453.1"/>
    <property type="molecule type" value="Genomic_DNA"/>
</dbReference>
<feature type="transmembrane region" description="Helical" evidence="1">
    <location>
        <begin position="20"/>
        <end position="43"/>
    </location>
</feature>
<protein>
    <submittedName>
        <fullName evidence="2">Uncharacterized protein</fullName>
    </submittedName>
</protein>
<dbReference type="PANTHER" id="PTHR42811">
    <property type="entry name" value="SERINE ACETYLTRANSFERASE"/>
    <property type="match status" value="1"/>
</dbReference>
<keyword evidence="1" id="KW-0472">Membrane</keyword>
<evidence type="ECO:0000313" key="3">
    <source>
        <dbReference type="Proteomes" id="UP000321523"/>
    </source>
</evidence>
<dbReference type="RefSeq" id="WP_169789262.1">
    <property type="nucleotide sequence ID" value="NZ_BJYZ01000002.1"/>
</dbReference>
<comment type="caution">
    <text evidence="2">The sequence shown here is derived from an EMBL/GenBank/DDBJ whole genome shotgun (WGS) entry which is preliminary data.</text>
</comment>
<keyword evidence="1" id="KW-0812">Transmembrane</keyword>
<keyword evidence="3" id="KW-1185">Reference proteome</keyword>
<dbReference type="Proteomes" id="UP000321523">
    <property type="component" value="Unassembled WGS sequence"/>
</dbReference>
<keyword evidence="1" id="KW-1133">Transmembrane helix</keyword>
<evidence type="ECO:0000256" key="1">
    <source>
        <dbReference type="SAM" id="Phobius"/>
    </source>
</evidence>
<name>A0A512DIZ4_9PROT</name>
<accession>A0A512DIZ4</accession>
<evidence type="ECO:0000313" key="2">
    <source>
        <dbReference type="EMBL" id="GEO36453.1"/>
    </source>
</evidence>
<reference evidence="2 3" key="1">
    <citation type="submission" date="2019-07" db="EMBL/GenBank/DDBJ databases">
        <title>Whole genome shotgun sequence of Skermanella aerolata NBRC 106429.</title>
        <authorList>
            <person name="Hosoyama A."/>
            <person name="Uohara A."/>
            <person name="Ohji S."/>
            <person name="Ichikawa N."/>
        </authorList>
    </citation>
    <scope>NUCLEOTIDE SEQUENCE [LARGE SCALE GENOMIC DNA]</scope>
    <source>
        <strain evidence="2 3">NBRC 106429</strain>
    </source>
</reference>